<dbReference type="AlphaFoldDB" id="A0A7F5RK46"/>
<name>A0A7F5RK46_AGRPL</name>
<protein>
    <submittedName>
        <fullName evidence="3">Uncharacterized protein LOC112906447</fullName>
    </submittedName>
</protein>
<organism evidence="2 3">
    <name type="scientific">Agrilus planipennis</name>
    <name type="common">Emerald ash borer</name>
    <name type="synonym">Agrilus marcopoli</name>
    <dbReference type="NCBI Taxonomy" id="224129"/>
    <lineage>
        <taxon>Eukaryota</taxon>
        <taxon>Metazoa</taxon>
        <taxon>Ecdysozoa</taxon>
        <taxon>Arthropoda</taxon>
        <taxon>Hexapoda</taxon>
        <taxon>Insecta</taxon>
        <taxon>Pterygota</taxon>
        <taxon>Neoptera</taxon>
        <taxon>Endopterygota</taxon>
        <taxon>Coleoptera</taxon>
        <taxon>Polyphaga</taxon>
        <taxon>Elateriformia</taxon>
        <taxon>Buprestoidea</taxon>
        <taxon>Buprestidae</taxon>
        <taxon>Agrilinae</taxon>
        <taxon>Agrilus</taxon>
    </lineage>
</organism>
<evidence type="ECO:0000256" key="1">
    <source>
        <dbReference type="SAM" id="SignalP"/>
    </source>
</evidence>
<gene>
    <name evidence="3" type="primary">LOC112906447</name>
</gene>
<feature type="signal peptide" evidence="1">
    <location>
        <begin position="1"/>
        <end position="22"/>
    </location>
</feature>
<dbReference type="GeneID" id="112906447"/>
<keyword evidence="2" id="KW-1185">Reference proteome</keyword>
<sequence length="144" mass="16713">MMRNVICFIFGAILFLFSFTTGSDWVENPGMTKLSMIKHRDANEILGHEGHHESENAKLVKAKSSKKPRRIYKELTDQDIEEFFKLVKSEVKSSLRISKIVTDDEVDKLLEWLENDAKKVLRHRCTEETIAKQLIRNMNKTATC</sequence>
<reference evidence="3" key="1">
    <citation type="submission" date="2025-08" db="UniProtKB">
        <authorList>
            <consortium name="RefSeq"/>
        </authorList>
    </citation>
    <scope>IDENTIFICATION</scope>
    <source>
        <tissue evidence="3">Entire body</tissue>
    </source>
</reference>
<dbReference type="InParanoid" id="A0A7F5RK46"/>
<dbReference type="KEGG" id="apln:112906447"/>
<dbReference type="Proteomes" id="UP000192223">
    <property type="component" value="Unplaced"/>
</dbReference>
<proteinExistence type="predicted"/>
<evidence type="ECO:0000313" key="3">
    <source>
        <dbReference type="RefSeq" id="XP_025836373.1"/>
    </source>
</evidence>
<accession>A0A7F5RK46</accession>
<dbReference type="RefSeq" id="XP_025836373.1">
    <property type="nucleotide sequence ID" value="XM_025980588.1"/>
</dbReference>
<feature type="chain" id="PRO_5028877894" evidence="1">
    <location>
        <begin position="23"/>
        <end position="144"/>
    </location>
</feature>
<keyword evidence="1" id="KW-0732">Signal</keyword>
<evidence type="ECO:0000313" key="2">
    <source>
        <dbReference type="Proteomes" id="UP000192223"/>
    </source>
</evidence>